<accession>X1U4B1</accession>
<evidence type="ECO:0008006" key="3">
    <source>
        <dbReference type="Google" id="ProtNLM"/>
    </source>
</evidence>
<evidence type="ECO:0000313" key="2">
    <source>
        <dbReference type="EMBL" id="GAI94660.1"/>
    </source>
</evidence>
<dbReference type="InterPro" id="IPR020816">
    <property type="entry name" value="Histone-like_DNA-bd_CS"/>
</dbReference>
<dbReference type="PANTHER" id="PTHR33175">
    <property type="entry name" value="DNA-BINDING PROTEIN HU"/>
    <property type="match status" value="1"/>
</dbReference>
<dbReference type="PROSITE" id="PS00045">
    <property type="entry name" value="HISTONE_LIKE"/>
    <property type="match status" value="1"/>
</dbReference>
<reference evidence="2" key="1">
    <citation type="journal article" date="2014" name="Front. Microbiol.">
        <title>High frequency of phylogenetically diverse reductive dehalogenase-homologous genes in deep subseafloor sedimentary metagenomes.</title>
        <authorList>
            <person name="Kawai M."/>
            <person name="Futagami T."/>
            <person name="Toyoda A."/>
            <person name="Takaki Y."/>
            <person name="Nishi S."/>
            <person name="Hori S."/>
            <person name="Arai W."/>
            <person name="Tsubouchi T."/>
            <person name="Morono Y."/>
            <person name="Uchiyama I."/>
            <person name="Ito T."/>
            <person name="Fujiyama A."/>
            <person name="Inagaki F."/>
            <person name="Takami H."/>
        </authorList>
    </citation>
    <scope>NUCLEOTIDE SEQUENCE</scope>
    <source>
        <strain evidence="2">Expedition CK06-06</strain>
    </source>
</reference>
<dbReference type="CDD" id="cd13831">
    <property type="entry name" value="HU"/>
    <property type="match status" value="1"/>
</dbReference>
<gene>
    <name evidence="2" type="ORF">S12H4_34916</name>
</gene>
<evidence type="ECO:0000256" key="1">
    <source>
        <dbReference type="ARBA" id="ARBA00023125"/>
    </source>
</evidence>
<dbReference type="GO" id="GO:0005829">
    <property type="term" value="C:cytosol"/>
    <property type="evidence" value="ECO:0007669"/>
    <property type="project" value="TreeGrafter"/>
</dbReference>
<proteinExistence type="predicted"/>
<dbReference type="SMART" id="SM00411">
    <property type="entry name" value="BHL"/>
    <property type="match status" value="1"/>
</dbReference>
<dbReference type="Pfam" id="PF00216">
    <property type="entry name" value="Bac_DNA_binding"/>
    <property type="match status" value="1"/>
</dbReference>
<dbReference type="SUPFAM" id="SSF47729">
    <property type="entry name" value="IHF-like DNA-binding proteins"/>
    <property type="match status" value="1"/>
</dbReference>
<name>X1U4B1_9ZZZZ</name>
<dbReference type="InterPro" id="IPR000119">
    <property type="entry name" value="Hist_DNA-bd"/>
</dbReference>
<dbReference type="EMBL" id="BARW01020698">
    <property type="protein sequence ID" value="GAI94660.1"/>
    <property type="molecule type" value="Genomic_DNA"/>
</dbReference>
<feature type="non-terminal residue" evidence="2">
    <location>
        <position position="1"/>
    </location>
</feature>
<dbReference type="GO" id="GO:0003677">
    <property type="term" value="F:DNA binding"/>
    <property type="evidence" value="ECO:0007669"/>
    <property type="project" value="UniProtKB-KW"/>
</dbReference>
<dbReference type="AlphaFoldDB" id="X1U4B1"/>
<comment type="caution">
    <text evidence="2">The sequence shown here is derived from an EMBL/GenBank/DDBJ whole genome shotgun (WGS) entry which is preliminary data.</text>
</comment>
<dbReference type="PRINTS" id="PR01727">
    <property type="entry name" value="DNABINDINGHU"/>
</dbReference>
<dbReference type="Gene3D" id="4.10.520.10">
    <property type="entry name" value="IHF-like DNA-binding proteins"/>
    <property type="match status" value="1"/>
</dbReference>
<dbReference type="GO" id="GO:0030527">
    <property type="term" value="F:structural constituent of chromatin"/>
    <property type="evidence" value="ECO:0007669"/>
    <property type="project" value="InterPro"/>
</dbReference>
<organism evidence="2">
    <name type="scientific">marine sediment metagenome</name>
    <dbReference type="NCBI Taxonomy" id="412755"/>
    <lineage>
        <taxon>unclassified sequences</taxon>
        <taxon>metagenomes</taxon>
        <taxon>ecological metagenomes</taxon>
    </lineage>
</organism>
<dbReference type="PANTHER" id="PTHR33175:SF3">
    <property type="entry name" value="DNA-BINDING PROTEIN HU-BETA"/>
    <property type="match status" value="1"/>
</dbReference>
<protein>
    <recommendedName>
        <fullName evidence="3">DNA-binding protein HU</fullName>
    </recommendedName>
</protein>
<sequence>VEAVSDKTGITKKKAGNVMDAVIKTITNALSQGEKVTLVSFGTFQMRQRKERKGVNPQTKEALTIPAKKVPKFKAGKELREAVR</sequence>
<dbReference type="InterPro" id="IPR010992">
    <property type="entry name" value="IHF-like_DNA-bd_dom_sf"/>
</dbReference>
<keyword evidence="1" id="KW-0238">DNA-binding</keyword>